<feature type="region of interest" description="Disordered" evidence="1">
    <location>
        <begin position="582"/>
        <end position="605"/>
    </location>
</feature>
<keyword evidence="4" id="KW-1185">Reference proteome</keyword>
<dbReference type="GeneID" id="87819855"/>
<gene>
    <name evidence="3" type="ORF">C8A04DRAFT_35637</name>
</gene>
<feature type="domain" description="DUF8035" evidence="2">
    <location>
        <begin position="321"/>
        <end position="374"/>
    </location>
</feature>
<feature type="compositionally biased region" description="Basic and acidic residues" evidence="1">
    <location>
        <begin position="143"/>
        <end position="164"/>
    </location>
</feature>
<comment type="caution">
    <text evidence="3">The sequence shown here is derived from an EMBL/GenBank/DDBJ whole genome shotgun (WGS) entry which is preliminary data.</text>
</comment>
<dbReference type="AlphaFoldDB" id="A0AAN6V637"/>
<feature type="compositionally biased region" description="Basic and acidic residues" evidence="1">
    <location>
        <begin position="121"/>
        <end position="135"/>
    </location>
</feature>
<dbReference type="InterPro" id="IPR058348">
    <property type="entry name" value="DUF8035"/>
</dbReference>
<feature type="compositionally biased region" description="Basic and acidic residues" evidence="1">
    <location>
        <begin position="1"/>
        <end position="34"/>
    </location>
</feature>
<reference evidence="3" key="1">
    <citation type="journal article" date="2023" name="Mol. Phylogenet. Evol.">
        <title>Genome-scale phylogeny and comparative genomics of the fungal order Sordariales.</title>
        <authorList>
            <person name="Hensen N."/>
            <person name="Bonometti L."/>
            <person name="Westerberg I."/>
            <person name="Brannstrom I.O."/>
            <person name="Guillou S."/>
            <person name="Cros-Aarteil S."/>
            <person name="Calhoun S."/>
            <person name="Haridas S."/>
            <person name="Kuo A."/>
            <person name="Mondo S."/>
            <person name="Pangilinan J."/>
            <person name="Riley R."/>
            <person name="LaButti K."/>
            <person name="Andreopoulos B."/>
            <person name="Lipzen A."/>
            <person name="Chen C."/>
            <person name="Yan M."/>
            <person name="Daum C."/>
            <person name="Ng V."/>
            <person name="Clum A."/>
            <person name="Steindorff A."/>
            <person name="Ohm R.A."/>
            <person name="Martin F."/>
            <person name="Silar P."/>
            <person name="Natvig D.O."/>
            <person name="Lalanne C."/>
            <person name="Gautier V."/>
            <person name="Ament-Velasquez S.L."/>
            <person name="Kruys A."/>
            <person name="Hutchinson M.I."/>
            <person name="Powell A.J."/>
            <person name="Barry K."/>
            <person name="Miller A.N."/>
            <person name="Grigoriev I.V."/>
            <person name="Debuchy R."/>
            <person name="Gladieux P."/>
            <person name="Hiltunen Thoren M."/>
            <person name="Johannesson H."/>
        </authorList>
    </citation>
    <scope>NUCLEOTIDE SEQUENCE</scope>
    <source>
        <strain evidence="3">CBS 141.50</strain>
    </source>
</reference>
<feature type="region of interest" description="Disordered" evidence="1">
    <location>
        <begin position="535"/>
        <end position="557"/>
    </location>
</feature>
<dbReference type="Pfam" id="PF26118">
    <property type="entry name" value="DUF8035"/>
    <property type="match status" value="1"/>
</dbReference>
<feature type="compositionally biased region" description="Basic and acidic residues" evidence="1">
    <location>
        <begin position="73"/>
        <end position="103"/>
    </location>
</feature>
<proteinExistence type="predicted"/>
<dbReference type="EMBL" id="MU853567">
    <property type="protein sequence ID" value="KAK4145593.1"/>
    <property type="molecule type" value="Genomic_DNA"/>
</dbReference>
<evidence type="ECO:0000256" key="1">
    <source>
        <dbReference type="SAM" id="MobiDB-lite"/>
    </source>
</evidence>
<protein>
    <recommendedName>
        <fullName evidence="2">DUF8035 domain-containing protein</fullName>
    </recommendedName>
</protein>
<feature type="compositionally biased region" description="Basic and acidic residues" evidence="1">
    <location>
        <begin position="255"/>
        <end position="279"/>
    </location>
</feature>
<evidence type="ECO:0000259" key="2">
    <source>
        <dbReference type="Pfam" id="PF26118"/>
    </source>
</evidence>
<feature type="compositionally biased region" description="Basic and acidic residues" evidence="1">
    <location>
        <begin position="582"/>
        <end position="595"/>
    </location>
</feature>
<feature type="compositionally biased region" description="Basic residues" evidence="1">
    <location>
        <begin position="536"/>
        <end position="552"/>
    </location>
</feature>
<organism evidence="3 4">
    <name type="scientific">Dichotomopilus funicola</name>
    <dbReference type="NCBI Taxonomy" id="1934379"/>
    <lineage>
        <taxon>Eukaryota</taxon>
        <taxon>Fungi</taxon>
        <taxon>Dikarya</taxon>
        <taxon>Ascomycota</taxon>
        <taxon>Pezizomycotina</taxon>
        <taxon>Sordariomycetes</taxon>
        <taxon>Sordariomycetidae</taxon>
        <taxon>Sordariales</taxon>
        <taxon>Chaetomiaceae</taxon>
        <taxon>Dichotomopilus</taxon>
    </lineage>
</organism>
<dbReference type="Proteomes" id="UP001302676">
    <property type="component" value="Unassembled WGS sequence"/>
</dbReference>
<name>A0AAN6V637_9PEZI</name>
<evidence type="ECO:0000313" key="3">
    <source>
        <dbReference type="EMBL" id="KAK4145593.1"/>
    </source>
</evidence>
<sequence>MPSDRPPPDRYDRDRREIESDRGYDRYSEVRERFEEDDDHVYARRSGGGPPSSLGPPPGPPLRDSRSVGPPPRGERYRDDDDDSRVMYRERERSRERTRRVVYEDDPPPPRRRFSPSPPPPRREPPLPVPDEHWRRPASPPRHRLEPERELEVERSRVVFEERGRRRSPSPPSVVSSRPPPRLVRRQSSLDTFDRKPAKRYWERDQQREEYGPPARREDYRPPTYVDIPLPRAKALPPPRGYAERETFEDIQISDPHRYGDEEFRAYPPERVRETETIRTKRRTRSREARTRSRRRGRSSSSSSSSSDGGTTLTAKSEYPKKGKTRIPAKLVSKRALIEIGYPYTEEGNVVVVQKALGQKNIDDLLKLSDEYKKTEAEIFAARPSSADFIEERIERRTEIYESTPTPTLALSPAPAIPILPPPPPLQPGQPAPVIIDAHPPAYITDYHDHHSPVEVVKTTVLREPSPARYTTSSYDAYETTTSSYDTYTNGPPTTLVVDRSREVSGRVPVGPVALAGGSRHSGVYESDDVRLVRRDRSRHGHSRTRSRHRSMSRGAELVRAERLSTGELVLYEEDVELIEEPTRAGPRLERDRRGRMSISVPKYR</sequence>
<reference evidence="3" key="2">
    <citation type="submission" date="2023-05" db="EMBL/GenBank/DDBJ databases">
        <authorList>
            <consortium name="Lawrence Berkeley National Laboratory"/>
            <person name="Steindorff A."/>
            <person name="Hensen N."/>
            <person name="Bonometti L."/>
            <person name="Westerberg I."/>
            <person name="Brannstrom I.O."/>
            <person name="Guillou S."/>
            <person name="Cros-Aarteil S."/>
            <person name="Calhoun S."/>
            <person name="Haridas S."/>
            <person name="Kuo A."/>
            <person name="Mondo S."/>
            <person name="Pangilinan J."/>
            <person name="Riley R."/>
            <person name="Labutti K."/>
            <person name="Andreopoulos B."/>
            <person name="Lipzen A."/>
            <person name="Chen C."/>
            <person name="Yanf M."/>
            <person name="Daum C."/>
            <person name="Ng V."/>
            <person name="Clum A."/>
            <person name="Ohm R."/>
            <person name="Martin F."/>
            <person name="Silar P."/>
            <person name="Natvig D."/>
            <person name="Lalanne C."/>
            <person name="Gautier V."/>
            <person name="Ament-Velasquez S.L."/>
            <person name="Kruys A."/>
            <person name="Hutchinson M.I."/>
            <person name="Powell A.J."/>
            <person name="Barry K."/>
            <person name="Miller A.N."/>
            <person name="Grigoriev I.V."/>
            <person name="Debuchy R."/>
            <person name="Gladieux P."/>
            <person name="Thoren M.H."/>
            <person name="Johannesson H."/>
        </authorList>
    </citation>
    <scope>NUCLEOTIDE SEQUENCE</scope>
    <source>
        <strain evidence="3">CBS 141.50</strain>
    </source>
</reference>
<feature type="compositionally biased region" description="Basic and acidic residues" evidence="1">
    <location>
        <begin position="192"/>
        <end position="221"/>
    </location>
</feature>
<dbReference type="RefSeq" id="XP_062638964.1">
    <property type="nucleotide sequence ID" value="XM_062783242.1"/>
</dbReference>
<feature type="region of interest" description="Disordered" evidence="1">
    <location>
        <begin position="1"/>
        <end position="326"/>
    </location>
</feature>
<accession>A0AAN6V637</accession>
<evidence type="ECO:0000313" key="4">
    <source>
        <dbReference type="Proteomes" id="UP001302676"/>
    </source>
</evidence>